<feature type="domain" description="3-hydroxyacyl-CoA dehydrogenase NAD binding" evidence="10">
    <location>
        <begin position="8"/>
        <end position="189"/>
    </location>
</feature>
<dbReference type="SUPFAM" id="SSF52096">
    <property type="entry name" value="ClpP/crotonase"/>
    <property type="match status" value="1"/>
</dbReference>
<dbReference type="EMBL" id="PGTN01000018">
    <property type="protein sequence ID" value="PJF48303.1"/>
    <property type="molecule type" value="Genomic_DNA"/>
</dbReference>
<comment type="pathway">
    <text evidence="1">Lipid metabolism; fatty acid beta-oxidation.</text>
</comment>
<dbReference type="Pfam" id="PF00725">
    <property type="entry name" value="3HCDH"/>
    <property type="match status" value="2"/>
</dbReference>
<proteinExistence type="inferred from homology"/>
<evidence type="ECO:0000256" key="3">
    <source>
        <dbReference type="ARBA" id="ARBA00022832"/>
    </source>
</evidence>
<dbReference type="Gene3D" id="1.10.1040.50">
    <property type="match status" value="1"/>
</dbReference>
<dbReference type="Pfam" id="PF00378">
    <property type="entry name" value="ECH_1"/>
    <property type="match status" value="1"/>
</dbReference>
<dbReference type="InterPro" id="IPR036291">
    <property type="entry name" value="NAD(P)-bd_dom_sf"/>
</dbReference>
<evidence type="ECO:0000256" key="6">
    <source>
        <dbReference type="ARBA" id="ARBA00023027"/>
    </source>
</evidence>
<comment type="caution">
    <text evidence="11">The sequence shown here is derived from an EMBL/GenBank/DDBJ whole genome shotgun (WGS) entry which is preliminary data.</text>
</comment>
<feature type="domain" description="3-hydroxyacyl-CoA dehydrogenase C-terminal" evidence="9">
    <location>
        <begin position="357"/>
        <end position="409"/>
    </location>
</feature>
<name>A0A2M8QER7_9CHLR</name>
<dbReference type="GO" id="GO:0070403">
    <property type="term" value="F:NAD+ binding"/>
    <property type="evidence" value="ECO:0007669"/>
    <property type="project" value="InterPro"/>
</dbReference>
<evidence type="ECO:0000259" key="9">
    <source>
        <dbReference type="Pfam" id="PF00725"/>
    </source>
</evidence>
<dbReference type="SUPFAM" id="SSF48179">
    <property type="entry name" value="6-phosphogluconate dehydrogenase C-terminal domain-like"/>
    <property type="match status" value="2"/>
</dbReference>
<dbReference type="AlphaFoldDB" id="A0A2M8QER7"/>
<dbReference type="UniPathway" id="UPA00659"/>
<dbReference type="CDD" id="cd06558">
    <property type="entry name" value="crotonase-like"/>
    <property type="match status" value="1"/>
</dbReference>
<sequence>MTYKIQTAVVLGAGTMGGGIAALLASVGIPVTLLDLPAQEGDRNRLVKALWERQVQARPAALFYADAARRVTLGNLEDDFDAVGRADWIVEAIIEQLGPKRELMARVDAARKPGSIVSSNTSGIPIHAIAEGRSEDFRRHFLGTHFFNPPRYLKLLEIIPMADTRPEVVAFMRDFGAQRLGKGVVIAKDRPNFIANRIGAFIGQYRMQAAIDNGYTVEEVDALTGPIIGNPKTGTFRLADLVGLDVMAHVVNNLYEYAPEDESRAAFVIPEVMQRLIAQNALGNKTGAGFYKKVTTPDGATEYHVLNLQTMQYEPPTQPRFDVIDQTKDLALPERIRAIFDRFADDRGGLFIVETTLPILAYAARRIPEIADSIADVDNAMRWGFNTEAGPFELWDMIGVRRGREMMRERDIAVPQWVDEMLAAGVESFYQRVDGRVVGVYQPQAHYAPLRRSKFHIVLAENRGTPRELRRNASASIHDLGDGILNLEFHSKGNTLDHYINDLALAALEMLERDEWRGLVVANQGKDFCLGANIGLFILLAGTGDPNAIENAVKGLQDYLMAFRFAPKPVVTAPRQRALGGGAEVVMAGARTVAAAETYIGLVEFGVGVIPAGGGCKELLRRVVSPHMTNDQVDALGYLQQVFETIAYAKVSESAFVARERGFLSPCDLIVMNDDDLIGAAKATAIHLAETGYTPPDRNAASIYAIGRRGKAAMEMAVNTLRWGQYISAHDALIARKLAHVLCGGDLSAPQWVTEQYILDLEREAFCSLLGEPKTQERISHMLKYARPLRN</sequence>
<keyword evidence="4" id="KW-0442">Lipid degradation</keyword>
<keyword evidence="7" id="KW-0443">Lipid metabolism</keyword>
<comment type="similarity">
    <text evidence="2">Belongs to the 3-hydroxyacyl-CoA dehydrogenase family.</text>
</comment>
<dbReference type="InterPro" id="IPR006176">
    <property type="entry name" value="3-OHacyl-CoA_DH_NAD-bd"/>
</dbReference>
<dbReference type="SUPFAM" id="SSF51735">
    <property type="entry name" value="NAD(P)-binding Rossmann-fold domains"/>
    <property type="match status" value="1"/>
</dbReference>
<evidence type="ECO:0000313" key="12">
    <source>
        <dbReference type="Proteomes" id="UP000230790"/>
    </source>
</evidence>
<evidence type="ECO:0000256" key="4">
    <source>
        <dbReference type="ARBA" id="ARBA00022963"/>
    </source>
</evidence>
<dbReference type="Pfam" id="PF02737">
    <property type="entry name" value="3HCDH_N"/>
    <property type="match status" value="1"/>
</dbReference>
<evidence type="ECO:0000256" key="5">
    <source>
        <dbReference type="ARBA" id="ARBA00023002"/>
    </source>
</evidence>
<dbReference type="GO" id="GO:0006635">
    <property type="term" value="P:fatty acid beta-oxidation"/>
    <property type="evidence" value="ECO:0007669"/>
    <property type="project" value="UniProtKB-UniPathway"/>
</dbReference>
<gene>
    <name evidence="11" type="ORF">CUN48_04210</name>
</gene>
<evidence type="ECO:0000313" key="11">
    <source>
        <dbReference type="EMBL" id="PJF48303.1"/>
    </source>
</evidence>
<dbReference type="Gene3D" id="3.90.226.10">
    <property type="entry name" value="2-enoyl-CoA Hydratase, Chain A, domain 1"/>
    <property type="match status" value="1"/>
</dbReference>
<dbReference type="PANTHER" id="PTHR48075">
    <property type="entry name" value="3-HYDROXYACYL-COA DEHYDROGENASE FAMILY PROTEIN"/>
    <property type="match status" value="1"/>
</dbReference>
<evidence type="ECO:0000256" key="1">
    <source>
        <dbReference type="ARBA" id="ARBA00005005"/>
    </source>
</evidence>
<evidence type="ECO:0000256" key="7">
    <source>
        <dbReference type="ARBA" id="ARBA00023098"/>
    </source>
</evidence>
<evidence type="ECO:0000259" key="10">
    <source>
        <dbReference type="Pfam" id="PF02737"/>
    </source>
</evidence>
<dbReference type="InterPro" id="IPR008927">
    <property type="entry name" value="6-PGluconate_DH-like_C_sf"/>
</dbReference>
<reference evidence="11 12" key="1">
    <citation type="submission" date="2017-11" db="EMBL/GenBank/DDBJ databases">
        <title>Evolution of Phototrophy in the Chloroflexi Phylum Driven by Horizontal Gene Transfer.</title>
        <authorList>
            <person name="Ward L.M."/>
            <person name="Hemp J."/>
            <person name="Shih P.M."/>
            <person name="Mcglynn S.E."/>
            <person name="Fischer W."/>
        </authorList>
    </citation>
    <scope>NUCLEOTIDE SEQUENCE [LARGE SCALE GENOMIC DNA]</scope>
    <source>
        <strain evidence="11">JP3_7</strain>
    </source>
</reference>
<dbReference type="Proteomes" id="UP000230790">
    <property type="component" value="Unassembled WGS sequence"/>
</dbReference>
<protein>
    <submittedName>
        <fullName evidence="11">3-hydroxyacyl-CoA dehydrogenase</fullName>
    </submittedName>
</protein>
<dbReference type="GO" id="GO:0003857">
    <property type="term" value="F:(3S)-3-hydroxyacyl-CoA dehydrogenase (NAD+) activity"/>
    <property type="evidence" value="ECO:0007669"/>
    <property type="project" value="UniProtKB-EC"/>
</dbReference>
<evidence type="ECO:0000256" key="8">
    <source>
        <dbReference type="ARBA" id="ARBA00049556"/>
    </source>
</evidence>
<dbReference type="Gene3D" id="3.40.50.720">
    <property type="entry name" value="NAD(P)-binding Rossmann-like Domain"/>
    <property type="match status" value="1"/>
</dbReference>
<evidence type="ECO:0000256" key="2">
    <source>
        <dbReference type="ARBA" id="ARBA00009463"/>
    </source>
</evidence>
<keyword evidence="5" id="KW-0560">Oxidoreductase</keyword>
<organism evidence="11 12">
    <name type="scientific">Candidatus Thermofonsia Clade 3 bacterium</name>
    <dbReference type="NCBI Taxonomy" id="2364212"/>
    <lineage>
        <taxon>Bacteria</taxon>
        <taxon>Bacillati</taxon>
        <taxon>Chloroflexota</taxon>
        <taxon>Candidatus Thermofontia</taxon>
        <taxon>Candidatus Thermofonsia Clade 3</taxon>
    </lineage>
</organism>
<keyword evidence="3" id="KW-0276">Fatty acid metabolism</keyword>
<keyword evidence="6" id="KW-0520">NAD</keyword>
<dbReference type="InterPro" id="IPR001753">
    <property type="entry name" value="Enoyl-CoA_hydra/iso"/>
</dbReference>
<dbReference type="PANTHER" id="PTHR48075:SF7">
    <property type="entry name" value="3-HYDROXYACYL-COA DEHYDROGENASE-RELATED"/>
    <property type="match status" value="1"/>
</dbReference>
<feature type="domain" description="3-hydroxyacyl-CoA dehydrogenase C-terminal" evidence="9">
    <location>
        <begin position="193"/>
        <end position="292"/>
    </location>
</feature>
<comment type="catalytic activity">
    <reaction evidence="8">
        <text>a (3S)-3-hydroxyacyl-CoA + NAD(+) = a 3-oxoacyl-CoA + NADH + H(+)</text>
        <dbReference type="Rhea" id="RHEA:22432"/>
        <dbReference type="ChEBI" id="CHEBI:15378"/>
        <dbReference type="ChEBI" id="CHEBI:57318"/>
        <dbReference type="ChEBI" id="CHEBI:57540"/>
        <dbReference type="ChEBI" id="CHEBI:57945"/>
        <dbReference type="ChEBI" id="CHEBI:90726"/>
        <dbReference type="EC" id="1.1.1.35"/>
    </reaction>
</comment>
<dbReference type="InterPro" id="IPR029045">
    <property type="entry name" value="ClpP/crotonase-like_dom_sf"/>
</dbReference>
<dbReference type="InterPro" id="IPR006108">
    <property type="entry name" value="3HC_DH_C"/>
</dbReference>
<accession>A0A2M8QER7</accession>